<dbReference type="InterPro" id="IPR036291">
    <property type="entry name" value="NAD(P)-bd_dom_sf"/>
</dbReference>
<feature type="domain" description="Gfo/Idh/MocA-like oxidoreductase N-terminal" evidence="3">
    <location>
        <begin position="5"/>
        <end position="112"/>
    </location>
</feature>
<dbReference type="OMA" id="NQKDYVH"/>
<dbReference type="Pfam" id="PF01408">
    <property type="entry name" value="GFO_IDH_MocA"/>
    <property type="match status" value="1"/>
</dbReference>
<keyword evidence="2" id="KW-0560">Oxidoreductase</keyword>
<dbReference type="SUPFAM" id="SSF55347">
    <property type="entry name" value="Glyceraldehyde-3-phosphate dehydrogenase-like, C-terminal domain"/>
    <property type="match status" value="1"/>
</dbReference>
<sequence length="400" mass="44176">MLPGVGVFGTGKIIRVLVPCLRARGFKVEAIWGRTKEAAEFVATELDIPFSTNKVDEVLLRKDVDLVCIICPPHLHSQIAVKALGIGKHVLCDRPAGLCQNEVLKMVHAAQYYPSLISILFHSLRFLPAFVQMRKVVKDGYIGDLTICDVQVQCGSLLHDRYDWTCDELMGGGLLTNVGSHVIDIITYTTGRRALRVHGMVRTFTKTTRHVKGIRQITSDDFCTFQMELEGGSCATVTLNEHLPGQFSQEVLLCGTEGHVVVRGGDLYGQKLNSVKEEVLYLDIEDLKKSSVISFNSVSVSSTADTSDCAVQNYLNALLPKPYMKGLLKMVGALKEAFASQEDLQSWVKEPVAMAASFEDGQYIQAVIDAIRLSSKGREWVKVEILSEDPEIQQPMLSLS</sequence>
<dbReference type="STRING" id="407821.A0A087UYC2"/>
<dbReference type="GO" id="GO:0016491">
    <property type="term" value="F:oxidoreductase activity"/>
    <property type="evidence" value="ECO:0007669"/>
    <property type="project" value="UniProtKB-KW"/>
</dbReference>
<keyword evidence="6" id="KW-1185">Reference proteome</keyword>
<dbReference type="InterPro" id="IPR050463">
    <property type="entry name" value="Gfo/Idh/MocA_oxidrdct_glycsds"/>
</dbReference>
<dbReference type="Gene3D" id="3.40.50.720">
    <property type="entry name" value="NAD(P)-binding Rossmann-like Domain"/>
    <property type="match status" value="1"/>
</dbReference>
<organism evidence="5 6">
    <name type="scientific">Stegodyphus mimosarum</name>
    <name type="common">African social velvet spider</name>
    <dbReference type="NCBI Taxonomy" id="407821"/>
    <lineage>
        <taxon>Eukaryota</taxon>
        <taxon>Metazoa</taxon>
        <taxon>Ecdysozoa</taxon>
        <taxon>Arthropoda</taxon>
        <taxon>Chelicerata</taxon>
        <taxon>Arachnida</taxon>
        <taxon>Araneae</taxon>
        <taxon>Araneomorphae</taxon>
        <taxon>Entelegynae</taxon>
        <taxon>Eresoidea</taxon>
        <taxon>Eresidae</taxon>
        <taxon>Stegodyphus</taxon>
    </lineage>
</organism>
<dbReference type="Gene3D" id="3.30.360.10">
    <property type="entry name" value="Dihydrodipicolinate Reductase, domain 2"/>
    <property type="match status" value="1"/>
</dbReference>
<evidence type="ECO:0000259" key="4">
    <source>
        <dbReference type="Pfam" id="PF22725"/>
    </source>
</evidence>
<dbReference type="SUPFAM" id="SSF51735">
    <property type="entry name" value="NAD(P)-binding Rossmann-fold domains"/>
    <property type="match status" value="1"/>
</dbReference>
<accession>A0A087UYC2</accession>
<reference evidence="5 6" key="1">
    <citation type="submission" date="2013-11" db="EMBL/GenBank/DDBJ databases">
        <title>Genome sequencing of Stegodyphus mimosarum.</title>
        <authorList>
            <person name="Bechsgaard J."/>
        </authorList>
    </citation>
    <scope>NUCLEOTIDE SEQUENCE [LARGE SCALE GENOMIC DNA]</scope>
</reference>
<dbReference type="Proteomes" id="UP000054359">
    <property type="component" value="Unassembled WGS sequence"/>
</dbReference>
<comment type="similarity">
    <text evidence="1">Belongs to the Gfo/Idh/MocA family.</text>
</comment>
<evidence type="ECO:0000313" key="6">
    <source>
        <dbReference type="Proteomes" id="UP000054359"/>
    </source>
</evidence>
<dbReference type="AlphaFoldDB" id="A0A087UYC2"/>
<dbReference type="OrthoDB" id="446809at2759"/>
<proteinExistence type="inferred from homology"/>
<dbReference type="PANTHER" id="PTHR43818">
    <property type="entry name" value="BCDNA.GH03377"/>
    <property type="match status" value="1"/>
</dbReference>
<protein>
    <submittedName>
        <fullName evidence="5">Glucose-fructose oxidoreductase domain-containing protein 1</fullName>
    </submittedName>
</protein>
<dbReference type="PANTHER" id="PTHR43818:SF11">
    <property type="entry name" value="BCDNA.GH03377"/>
    <property type="match status" value="1"/>
</dbReference>
<dbReference type="InterPro" id="IPR055170">
    <property type="entry name" value="GFO_IDH_MocA-like_dom"/>
</dbReference>
<evidence type="ECO:0000256" key="1">
    <source>
        <dbReference type="ARBA" id="ARBA00010928"/>
    </source>
</evidence>
<evidence type="ECO:0000259" key="3">
    <source>
        <dbReference type="Pfam" id="PF01408"/>
    </source>
</evidence>
<dbReference type="GO" id="GO:0000166">
    <property type="term" value="F:nucleotide binding"/>
    <property type="evidence" value="ECO:0007669"/>
    <property type="project" value="InterPro"/>
</dbReference>
<feature type="domain" description="GFO/IDH/MocA-like oxidoreductase" evidence="4">
    <location>
        <begin position="130"/>
        <end position="260"/>
    </location>
</feature>
<evidence type="ECO:0000256" key="2">
    <source>
        <dbReference type="ARBA" id="ARBA00023002"/>
    </source>
</evidence>
<feature type="non-terminal residue" evidence="5">
    <location>
        <position position="400"/>
    </location>
</feature>
<dbReference type="Pfam" id="PF22725">
    <property type="entry name" value="GFO_IDH_MocA_C3"/>
    <property type="match status" value="1"/>
</dbReference>
<name>A0A087UYC2_STEMI</name>
<dbReference type="EMBL" id="KK122262">
    <property type="protein sequence ID" value="KFM82361.1"/>
    <property type="molecule type" value="Genomic_DNA"/>
</dbReference>
<gene>
    <name evidence="5" type="ORF">X975_06312</name>
</gene>
<dbReference type="InterPro" id="IPR000683">
    <property type="entry name" value="Gfo/Idh/MocA-like_OxRdtase_N"/>
</dbReference>
<evidence type="ECO:0000313" key="5">
    <source>
        <dbReference type="EMBL" id="KFM82361.1"/>
    </source>
</evidence>